<comment type="similarity">
    <text evidence="1 5">Belongs to the metallo-dependent hydrolases superfamily. NagA family.</text>
</comment>
<dbReference type="InterPro" id="IPR006680">
    <property type="entry name" value="Amidohydro-rel"/>
</dbReference>
<dbReference type="SUPFAM" id="SSF51556">
    <property type="entry name" value="Metallo-dependent hydrolases"/>
    <property type="match status" value="1"/>
</dbReference>
<keyword evidence="3 5" id="KW-0378">Hydrolase</keyword>
<evidence type="ECO:0000256" key="5">
    <source>
        <dbReference type="PIRNR" id="PIRNR038994"/>
    </source>
</evidence>
<dbReference type="AlphaFoldDB" id="A0A1I0BW89"/>
<feature type="binding site" evidence="7">
    <location>
        <position position="130"/>
    </location>
    <ligand>
        <name>Zn(2+)</name>
        <dbReference type="ChEBI" id="CHEBI:29105"/>
    </ligand>
</feature>
<keyword evidence="4 5" id="KW-0119">Carbohydrate metabolism</keyword>
<dbReference type="SUPFAM" id="SSF51338">
    <property type="entry name" value="Composite domain of metallo-dependent hydrolases"/>
    <property type="match status" value="1"/>
</dbReference>
<dbReference type="InterPro" id="IPR011059">
    <property type="entry name" value="Metal-dep_hydrolase_composite"/>
</dbReference>
<feature type="binding site" evidence="7">
    <location>
        <position position="195"/>
    </location>
    <ligand>
        <name>Zn(2+)</name>
        <dbReference type="ChEBI" id="CHEBI:29105"/>
    </ligand>
</feature>
<accession>A0A1I0BW89</accession>
<dbReference type="STRING" id="1526.SAMN02910262_00833"/>
<dbReference type="GO" id="GO:0046872">
    <property type="term" value="F:metal ion binding"/>
    <property type="evidence" value="ECO:0007669"/>
    <property type="project" value="UniProtKB-KW"/>
</dbReference>
<dbReference type="OrthoDB" id="9776488at2"/>
<evidence type="ECO:0000313" key="10">
    <source>
        <dbReference type="Proteomes" id="UP000199820"/>
    </source>
</evidence>
<evidence type="ECO:0000256" key="1">
    <source>
        <dbReference type="ARBA" id="ARBA00010716"/>
    </source>
</evidence>
<evidence type="ECO:0000256" key="7">
    <source>
        <dbReference type="PIRSR" id="PIRSR038994-3"/>
    </source>
</evidence>
<dbReference type="NCBIfam" id="TIGR00221">
    <property type="entry name" value="nagA"/>
    <property type="match status" value="1"/>
</dbReference>
<evidence type="ECO:0000256" key="6">
    <source>
        <dbReference type="PIRSR" id="PIRSR038994-1"/>
    </source>
</evidence>
<feature type="binding site" evidence="7">
    <location>
        <position position="216"/>
    </location>
    <ligand>
        <name>Zn(2+)</name>
        <dbReference type="ChEBI" id="CHEBI:29105"/>
    </ligand>
</feature>
<evidence type="ECO:0000256" key="2">
    <source>
        <dbReference type="ARBA" id="ARBA00022723"/>
    </source>
</evidence>
<feature type="domain" description="Amidohydrolase-related" evidence="8">
    <location>
        <begin position="51"/>
        <end position="365"/>
    </location>
</feature>
<evidence type="ECO:0000256" key="3">
    <source>
        <dbReference type="ARBA" id="ARBA00022801"/>
    </source>
</evidence>
<dbReference type="Proteomes" id="UP000199820">
    <property type="component" value="Unassembled WGS sequence"/>
</dbReference>
<comment type="cofactor">
    <cofactor evidence="7">
        <name>a divalent metal cation</name>
        <dbReference type="ChEBI" id="CHEBI:60240"/>
    </cofactor>
    <text evidence="7">Binds 1 divalent metal cation per subunit.</text>
</comment>
<organism evidence="9 10">
    <name type="scientific">[Clostridium] aminophilum</name>
    <dbReference type="NCBI Taxonomy" id="1526"/>
    <lineage>
        <taxon>Bacteria</taxon>
        <taxon>Bacillati</taxon>
        <taxon>Bacillota</taxon>
        <taxon>Clostridia</taxon>
        <taxon>Lachnospirales</taxon>
        <taxon>Lachnospiraceae</taxon>
    </lineage>
</organism>
<keyword evidence="10" id="KW-1185">Reference proteome</keyword>
<keyword evidence="2 7" id="KW-0479">Metal-binding</keyword>
<dbReference type="PIRSF" id="PIRSF038994">
    <property type="entry name" value="NagA"/>
    <property type="match status" value="1"/>
</dbReference>
<feature type="active site" description="Proton donor/acceptor" evidence="6">
    <location>
        <position position="274"/>
    </location>
</feature>
<dbReference type="GO" id="GO:0006046">
    <property type="term" value="P:N-acetylglucosamine catabolic process"/>
    <property type="evidence" value="ECO:0007669"/>
    <property type="project" value="TreeGrafter"/>
</dbReference>
<dbReference type="RefSeq" id="WP_074648636.1">
    <property type="nucleotide sequence ID" value="NZ_FOIL01000005.1"/>
</dbReference>
<evidence type="ECO:0000259" key="8">
    <source>
        <dbReference type="Pfam" id="PF01979"/>
    </source>
</evidence>
<dbReference type="EMBL" id="FOIL01000005">
    <property type="protein sequence ID" value="SET11352.1"/>
    <property type="molecule type" value="Genomic_DNA"/>
</dbReference>
<evidence type="ECO:0000256" key="4">
    <source>
        <dbReference type="ARBA" id="ARBA00023277"/>
    </source>
</evidence>
<dbReference type="Gene3D" id="3.20.20.140">
    <property type="entry name" value="Metal-dependent hydrolases"/>
    <property type="match status" value="1"/>
</dbReference>
<gene>
    <name evidence="9" type="ORF">SAMN04487771_100561</name>
</gene>
<dbReference type="InterPro" id="IPR032466">
    <property type="entry name" value="Metal_Hydrolase"/>
</dbReference>
<protein>
    <submittedName>
        <fullName evidence="9">N-acetylglucosamine-6-phosphate deacetylase</fullName>
    </submittedName>
</protein>
<proteinExistence type="inferred from homology"/>
<dbReference type="GO" id="GO:0008448">
    <property type="term" value="F:N-acetylglucosamine-6-phosphate deacetylase activity"/>
    <property type="evidence" value="ECO:0007669"/>
    <property type="project" value="InterPro"/>
</dbReference>
<evidence type="ECO:0000313" key="9">
    <source>
        <dbReference type="EMBL" id="SET11352.1"/>
    </source>
</evidence>
<dbReference type="CDD" id="cd00854">
    <property type="entry name" value="NagA"/>
    <property type="match status" value="1"/>
</dbReference>
<dbReference type="PANTHER" id="PTHR11113">
    <property type="entry name" value="N-ACETYLGLUCOSAMINE-6-PHOSPHATE DEACETYLASE"/>
    <property type="match status" value="1"/>
</dbReference>
<reference evidence="9 10" key="1">
    <citation type="submission" date="2016-10" db="EMBL/GenBank/DDBJ databases">
        <authorList>
            <person name="de Groot N.N."/>
        </authorList>
    </citation>
    <scope>NUCLEOTIDE SEQUENCE [LARGE SCALE GENOMIC DNA]</scope>
    <source>
        <strain evidence="9 10">KH1P1</strain>
    </source>
</reference>
<dbReference type="PANTHER" id="PTHR11113:SF14">
    <property type="entry name" value="N-ACETYLGLUCOSAMINE-6-PHOSPHATE DEACETYLASE"/>
    <property type="match status" value="1"/>
</dbReference>
<sequence length="375" mass="41620">MLIQNACVYTEEFRFAKRDVRVINDRIDTVSAAPLRPYPVEEVIDAAGKWLIPGLTDIHFHGCVSHDTNDATEEALRAMAKYLRSCGVTTILPTTMTLPKEEVERIVRTAEAYSHTQKRDEAVIVGVNLEGPFISKDRVGAQNPLYVQEPDADFVKKLQEETGHFAKIITVAPEVDKAMDFIEKLHDEIRISIGHTMTDYETAKEAYKKGAKHLTHMFNAMPGLHHRNPGPMAAAQEAEDVTCEIICDGVHIHPAMIRAAFSLMGPEKMILISDSCRAAGMPDGEYELGGQKIFKHDHAAFLEDGTLAASATNVYDCMVNAIDFGIPAEDAIRAATYNPARAAGILERYGSIEEGKKARMVLIDPKNHYRLVRVF</sequence>
<dbReference type="Gene3D" id="2.30.40.10">
    <property type="entry name" value="Urease, subunit C, domain 1"/>
    <property type="match status" value="1"/>
</dbReference>
<dbReference type="Pfam" id="PF01979">
    <property type="entry name" value="Amidohydro_1"/>
    <property type="match status" value="1"/>
</dbReference>
<dbReference type="eggNOG" id="COG1820">
    <property type="taxonomic scope" value="Bacteria"/>
</dbReference>
<name>A0A1I0BW89_9FIRM</name>
<dbReference type="InterPro" id="IPR003764">
    <property type="entry name" value="GlcNAc_6-P_deAcase"/>
</dbReference>